<feature type="region of interest" description="Disordered" evidence="1">
    <location>
        <begin position="316"/>
        <end position="367"/>
    </location>
</feature>
<feature type="compositionally biased region" description="Basic and acidic residues" evidence="1">
    <location>
        <begin position="515"/>
        <end position="531"/>
    </location>
</feature>
<proteinExistence type="predicted"/>
<feature type="region of interest" description="Disordered" evidence="1">
    <location>
        <begin position="379"/>
        <end position="411"/>
    </location>
</feature>
<sequence length="598" mass="66584">MAEAASLPTIEEEEIGEDFYDQIQAPKFVDFTAPEIRPSHEDRYWFCFRVGCDQNHGEELDSEAIYKNFVLRVMAARSPNVRLRKALNKREASANLKCPLTAPAKSSKSRVPRLALISSMSENMVDNKPLSKKSSNLEQFRTVQSKKAMNLDVPKNRVIAKTLFRGREVKSRVFDSLNQGVGHLKDAQNRLVQRRSTVKMKVNSLRTMKRKMLQSLMRTGKEFICVNIYHENTMKTHKGTSRIETGHFLDCDLILAFAYNNIYIIHLTKILMIMTLKQKPTSNATGSQVVKYRKLKPTNPKPFKLRTDERGILKEANLEKKPLSPLKETTAKGGKALRKHHQKNDQDTENNSCKNRLGHATQEDQSKHIDLAERLKQRDKAAQKLDDKFKRKSQMMQPKLVRPKGALSRKKENGVLATPGKQQLSVIDEKSSNISQHKEEEAAKAYNNGASPTTKANGVLATPGKQQLSVIDEKSSNISQHKEEEAAKAYNNGASPTTKANGVLATPGKQQLSVIDEKSSNISQHKEEEAAKAYNNGASPTTKAISQPREEAAAKAYNSGASPTTKACGASSCSSHLIHGLGKFEVQVVFVGVLVVTV</sequence>
<feature type="compositionally biased region" description="Basic and acidic residues" evidence="1">
    <location>
        <begin position="379"/>
        <end position="389"/>
    </location>
</feature>
<gene>
    <name evidence="2" type="ORF">G2W53_005366</name>
</gene>
<feature type="compositionally biased region" description="Polar residues" evidence="1">
    <location>
        <begin position="536"/>
        <end position="545"/>
    </location>
</feature>
<feature type="compositionally biased region" description="Basic and acidic residues" evidence="1">
    <location>
        <begin position="432"/>
        <end position="443"/>
    </location>
</feature>
<organism evidence="2 3">
    <name type="scientific">Senna tora</name>
    <dbReference type="NCBI Taxonomy" id="362788"/>
    <lineage>
        <taxon>Eukaryota</taxon>
        <taxon>Viridiplantae</taxon>
        <taxon>Streptophyta</taxon>
        <taxon>Embryophyta</taxon>
        <taxon>Tracheophyta</taxon>
        <taxon>Spermatophyta</taxon>
        <taxon>Magnoliopsida</taxon>
        <taxon>eudicotyledons</taxon>
        <taxon>Gunneridae</taxon>
        <taxon>Pentapetalae</taxon>
        <taxon>rosids</taxon>
        <taxon>fabids</taxon>
        <taxon>Fabales</taxon>
        <taxon>Fabaceae</taxon>
        <taxon>Caesalpinioideae</taxon>
        <taxon>Cassia clade</taxon>
        <taxon>Senna</taxon>
    </lineage>
</organism>
<reference evidence="2" key="1">
    <citation type="submission" date="2020-09" db="EMBL/GenBank/DDBJ databases">
        <title>Genome-Enabled Discovery of Anthraquinone Biosynthesis in Senna tora.</title>
        <authorList>
            <person name="Kang S.-H."/>
            <person name="Pandey R.P."/>
            <person name="Lee C.-M."/>
            <person name="Sim J.-S."/>
            <person name="Jeong J.-T."/>
            <person name="Choi B.-S."/>
            <person name="Jung M."/>
            <person name="Ginzburg D."/>
            <person name="Zhao K."/>
            <person name="Won S.Y."/>
            <person name="Oh T.-J."/>
            <person name="Yu Y."/>
            <person name="Kim N.-H."/>
            <person name="Lee O.R."/>
            <person name="Lee T.-H."/>
            <person name="Bashyal P."/>
            <person name="Kim T.-S."/>
            <person name="Lee W.-H."/>
            <person name="Kawkins C."/>
            <person name="Kim C.-K."/>
            <person name="Kim J.S."/>
            <person name="Ahn B.O."/>
            <person name="Rhee S.Y."/>
            <person name="Sohng J.K."/>
        </authorList>
    </citation>
    <scope>NUCLEOTIDE SEQUENCE</scope>
    <source>
        <tissue evidence="2">Leaf</tissue>
    </source>
</reference>
<feature type="compositionally biased region" description="Basic and acidic residues" evidence="1">
    <location>
        <begin position="471"/>
        <end position="487"/>
    </location>
</feature>
<dbReference type="PANTHER" id="PTHR37241">
    <property type="entry name" value="NEUROFILAMENT HEAVY PROTEIN"/>
    <property type="match status" value="1"/>
</dbReference>
<dbReference type="PANTHER" id="PTHR37241:SF1">
    <property type="entry name" value="NEUROFILAMENT HEAVY PROTEIN"/>
    <property type="match status" value="1"/>
</dbReference>
<evidence type="ECO:0000313" key="3">
    <source>
        <dbReference type="Proteomes" id="UP000634136"/>
    </source>
</evidence>
<dbReference type="OrthoDB" id="785936at2759"/>
<name>A0A834XCN9_9FABA</name>
<evidence type="ECO:0000256" key="1">
    <source>
        <dbReference type="SAM" id="MobiDB-lite"/>
    </source>
</evidence>
<evidence type="ECO:0000313" key="2">
    <source>
        <dbReference type="EMBL" id="KAF7843068.1"/>
    </source>
</evidence>
<dbReference type="Proteomes" id="UP000634136">
    <property type="component" value="Unassembled WGS sequence"/>
</dbReference>
<feature type="region of interest" description="Disordered" evidence="1">
    <location>
        <begin position="432"/>
        <end position="565"/>
    </location>
</feature>
<dbReference type="EMBL" id="JAAIUW010000002">
    <property type="protein sequence ID" value="KAF7843068.1"/>
    <property type="molecule type" value="Genomic_DNA"/>
</dbReference>
<comment type="caution">
    <text evidence="2">The sequence shown here is derived from an EMBL/GenBank/DDBJ whole genome shotgun (WGS) entry which is preliminary data.</text>
</comment>
<protein>
    <submittedName>
        <fullName evidence="2">Protein split ends-like isoform X1</fullName>
    </submittedName>
</protein>
<dbReference type="AlphaFoldDB" id="A0A834XCN9"/>
<keyword evidence="3" id="KW-1185">Reference proteome</keyword>
<accession>A0A834XCN9</accession>